<evidence type="ECO:0000313" key="1">
    <source>
        <dbReference type="EMBL" id="NID10584.1"/>
    </source>
</evidence>
<keyword evidence="2" id="KW-1185">Reference proteome</keyword>
<comment type="caution">
    <text evidence="1">The sequence shown here is derived from an EMBL/GenBank/DDBJ whole genome shotgun (WGS) entry which is preliminary data.</text>
</comment>
<proteinExistence type="predicted"/>
<sequence>MDMKPASFTLDVKGLDLPESVREEISLALNDTLMRKLGEVNLTGRPAGTAVPATNGGTIFGKIIRIDGGDWSLLRNRRDFGTIFQQALDNKQVLGAGVEQIAHQQFNR</sequence>
<protein>
    <submittedName>
        <fullName evidence="1">Uncharacterized protein</fullName>
    </submittedName>
</protein>
<dbReference type="EMBL" id="WAEL01000003">
    <property type="protein sequence ID" value="NID10584.1"/>
    <property type="molecule type" value="Genomic_DNA"/>
</dbReference>
<dbReference type="RefSeq" id="WP_166691837.1">
    <property type="nucleotide sequence ID" value="NZ_WAEL01000003.1"/>
</dbReference>
<accession>A0ABX0QDT8</accession>
<organism evidence="1 2">
    <name type="scientific">Fibrivirga algicola</name>
    <dbReference type="NCBI Taxonomy" id="2950420"/>
    <lineage>
        <taxon>Bacteria</taxon>
        <taxon>Pseudomonadati</taxon>
        <taxon>Bacteroidota</taxon>
        <taxon>Cytophagia</taxon>
        <taxon>Cytophagales</taxon>
        <taxon>Spirosomataceae</taxon>
        <taxon>Fibrivirga</taxon>
    </lineage>
</organism>
<name>A0ABX0QDT8_9BACT</name>
<reference evidence="1" key="1">
    <citation type="submission" date="2024-05" db="EMBL/GenBank/DDBJ databases">
        <authorList>
            <person name="Jung D.-H."/>
        </authorList>
    </citation>
    <scope>NUCLEOTIDE SEQUENCE</scope>
    <source>
        <strain evidence="1">JA-25</strain>
    </source>
</reference>
<gene>
    <name evidence="1" type="ORF">F7231_10420</name>
</gene>
<evidence type="ECO:0000313" key="2">
    <source>
        <dbReference type="Proteomes" id="UP000606008"/>
    </source>
</evidence>
<dbReference type="Proteomes" id="UP000606008">
    <property type="component" value="Unassembled WGS sequence"/>
</dbReference>